<feature type="domain" description="Methyltransferase" evidence="1">
    <location>
        <begin position="48"/>
        <end position="186"/>
    </location>
</feature>
<evidence type="ECO:0000259" key="1">
    <source>
        <dbReference type="Pfam" id="PF13847"/>
    </source>
</evidence>
<evidence type="ECO:0000313" key="2">
    <source>
        <dbReference type="EMBL" id="PIS04666.1"/>
    </source>
</evidence>
<dbReference type="PANTHER" id="PTHR43861:SF1">
    <property type="entry name" value="TRANS-ACONITATE 2-METHYLTRANSFERASE"/>
    <property type="match status" value="1"/>
</dbReference>
<dbReference type="Gene3D" id="3.40.50.150">
    <property type="entry name" value="Vaccinia Virus protein VP39"/>
    <property type="match status" value="1"/>
</dbReference>
<evidence type="ECO:0000313" key="3">
    <source>
        <dbReference type="Proteomes" id="UP000230935"/>
    </source>
</evidence>
<dbReference type="InterPro" id="IPR025714">
    <property type="entry name" value="Methyltranfer_dom"/>
</dbReference>
<dbReference type="InterPro" id="IPR029063">
    <property type="entry name" value="SAM-dependent_MTases_sf"/>
</dbReference>
<dbReference type="EMBL" id="PEZZ01000043">
    <property type="protein sequence ID" value="PIS04666.1"/>
    <property type="molecule type" value="Genomic_DNA"/>
</dbReference>
<name>A0A2H0W013_9BACT</name>
<comment type="caution">
    <text evidence="2">The sequence shown here is derived from an EMBL/GenBank/DDBJ whole genome shotgun (WGS) entry which is preliminary data.</text>
</comment>
<protein>
    <submittedName>
        <fullName evidence="2">Class I SAM-dependent methyltransferase</fullName>
    </submittedName>
</protein>
<organism evidence="2 3">
    <name type="scientific">Candidatus Buchananbacteria bacterium CG10_big_fil_rev_8_21_14_0_10_42_9</name>
    <dbReference type="NCBI Taxonomy" id="1974526"/>
    <lineage>
        <taxon>Bacteria</taxon>
        <taxon>Candidatus Buchananiibacteriota</taxon>
    </lineage>
</organism>
<reference evidence="3" key="1">
    <citation type="submission" date="2017-09" db="EMBL/GenBank/DDBJ databases">
        <title>Depth-based differentiation of microbial function through sediment-hosted aquifers and enrichment of novel symbionts in the deep terrestrial subsurface.</title>
        <authorList>
            <person name="Probst A.J."/>
            <person name="Ladd B."/>
            <person name="Jarett J.K."/>
            <person name="Geller-Mcgrath D.E."/>
            <person name="Sieber C.M.K."/>
            <person name="Emerson J.B."/>
            <person name="Anantharaman K."/>
            <person name="Thomas B.C."/>
            <person name="Malmstrom R."/>
            <person name="Stieglmeier M."/>
            <person name="Klingl A."/>
            <person name="Woyke T."/>
            <person name="Ryan C.M."/>
            <person name="Banfield J.F."/>
        </authorList>
    </citation>
    <scope>NUCLEOTIDE SEQUENCE [LARGE SCALE GENOMIC DNA]</scope>
</reference>
<gene>
    <name evidence="2" type="ORF">COT81_05290</name>
</gene>
<dbReference type="GO" id="GO:0008168">
    <property type="term" value="F:methyltransferase activity"/>
    <property type="evidence" value="ECO:0007669"/>
    <property type="project" value="UniProtKB-KW"/>
</dbReference>
<accession>A0A2H0W013</accession>
<keyword evidence="2" id="KW-0489">Methyltransferase</keyword>
<dbReference type="Pfam" id="PF13847">
    <property type="entry name" value="Methyltransf_31"/>
    <property type="match status" value="1"/>
</dbReference>
<keyword evidence="2" id="KW-0808">Transferase</keyword>
<dbReference type="Proteomes" id="UP000230935">
    <property type="component" value="Unassembled WGS sequence"/>
</dbReference>
<dbReference type="GO" id="GO:0032259">
    <property type="term" value="P:methylation"/>
    <property type="evidence" value="ECO:0007669"/>
    <property type="project" value="UniProtKB-KW"/>
</dbReference>
<proteinExistence type="predicted"/>
<sequence length="224" mass="26316">MFKRSTLKSDSVKKLYTDKINLYHFFFVGFLRYAKGLESVIKKGNYLKDNFKVLDAGCGSGVLTKILYQNARAQKLNHITFHGFDLTPAMLERFKNWINQNNISNINLLQADVLKIDNLPDGWSNYDLVASSAMLEYLPKDKLAKAISNLKNLLKPECKMIIFITRKNFINKWLIEKWWQANIYTKEELTLALNQVGFSEIKFKRFPFPYSYKNLWCYILELKK</sequence>
<dbReference type="SUPFAM" id="SSF53335">
    <property type="entry name" value="S-adenosyl-L-methionine-dependent methyltransferases"/>
    <property type="match status" value="1"/>
</dbReference>
<dbReference type="PANTHER" id="PTHR43861">
    <property type="entry name" value="TRANS-ACONITATE 2-METHYLTRANSFERASE-RELATED"/>
    <property type="match status" value="1"/>
</dbReference>
<dbReference type="AlphaFoldDB" id="A0A2H0W013"/>
<dbReference type="CDD" id="cd02440">
    <property type="entry name" value="AdoMet_MTases"/>
    <property type="match status" value="1"/>
</dbReference>